<name>A0ABQ2WGM0_9ALTE</name>
<keyword evidence="1 4" id="KW-0378">Hydrolase</keyword>
<reference evidence="7" key="1">
    <citation type="journal article" date="2019" name="Int. J. Syst. Evol. Microbiol.">
        <title>The Global Catalogue of Microorganisms (GCM) 10K type strain sequencing project: providing services to taxonomists for standard genome sequencing and annotation.</title>
        <authorList>
            <consortium name="The Broad Institute Genomics Platform"/>
            <consortium name="The Broad Institute Genome Sequencing Center for Infectious Disease"/>
            <person name="Wu L."/>
            <person name="Ma J."/>
        </authorList>
    </citation>
    <scope>NUCLEOTIDE SEQUENCE [LARGE SCALE GENOMIC DNA]</scope>
    <source>
        <strain evidence="7">KCTC 23723</strain>
    </source>
</reference>
<gene>
    <name evidence="6" type="ORF">GCM10008111_04000</name>
</gene>
<feature type="short sequence motif" description="GXSXG" evidence="4">
    <location>
        <begin position="50"/>
        <end position="54"/>
    </location>
</feature>
<dbReference type="Gene3D" id="3.40.1090.10">
    <property type="entry name" value="Cytosolic phospholipase A2 catalytic domain"/>
    <property type="match status" value="1"/>
</dbReference>
<dbReference type="PANTHER" id="PTHR14226">
    <property type="entry name" value="NEUROPATHY TARGET ESTERASE/SWISS CHEESE D.MELANOGASTER"/>
    <property type="match status" value="1"/>
</dbReference>
<sequence length="401" mass="44612">MAVTSEPAAHKTALLLTGGGARAAYQVGVLKAIASQYPRTSPLPFQIICGTSAGAINGAGLACYASCFHLGVKKIESVWRNFHTSHVYYSDYPRLLRQLIRSIYSAFQADYANKKPVSLLDNKPLKQLLTRILDLQRIDRNIMRGYLSSFSVTASCYNSGDSISFFQSDSANEWRRAKRCGQKTLLGIHHLLASAAIPLIFPSVRIHQQYYGDGSVNQLAPLSAPIHLGADKILIIGVDDPRPTEQHNRLLHHPDVATVAGHLLDTVFTDTLNSDLERLNRINKTAEVLQQHNIATELKPIQSLLINPSQNFSQLASEYFLCLPMAIRTLLRLTGIRQHSDSSLVSYLLFEQKYTRRLVELGYQDGMNQLPHIMQFLAAPSPFAPQENAVKKTTHAEVIKK</sequence>
<dbReference type="SUPFAM" id="SSF52151">
    <property type="entry name" value="FabD/lysophospholipase-like"/>
    <property type="match status" value="1"/>
</dbReference>
<comment type="caution">
    <text evidence="4">Lacks conserved residue(s) required for the propagation of feature annotation.</text>
</comment>
<dbReference type="RefSeq" id="WP_189479936.1">
    <property type="nucleotide sequence ID" value="NZ_BMYR01000001.1"/>
</dbReference>
<feature type="domain" description="PNPLA" evidence="5">
    <location>
        <begin position="14"/>
        <end position="226"/>
    </location>
</feature>
<keyword evidence="7" id="KW-1185">Reference proteome</keyword>
<evidence type="ECO:0000256" key="4">
    <source>
        <dbReference type="PROSITE-ProRule" id="PRU01161"/>
    </source>
</evidence>
<dbReference type="Pfam" id="PF01734">
    <property type="entry name" value="Patatin"/>
    <property type="match status" value="1"/>
</dbReference>
<dbReference type="InterPro" id="IPR050301">
    <property type="entry name" value="NTE"/>
</dbReference>
<feature type="active site" description="Nucleophile" evidence="4">
    <location>
        <position position="52"/>
    </location>
</feature>
<evidence type="ECO:0000256" key="1">
    <source>
        <dbReference type="ARBA" id="ARBA00022801"/>
    </source>
</evidence>
<dbReference type="PROSITE" id="PS51635">
    <property type="entry name" value="PNPLA"/>
    <property type="match status" value="1"/>
</dbReference>
<dbReference type="Proteomes" id="UP000634667">
    <property type="component" value="Unassembled WGS sequence"/>
</dbReference>
<evidence type="ECO:0000259" key="5">
    <source>
        <dbReference type="PROSITE" id="PS51635"/>
    </source>
</evidence>
<dbReference type="EMBL" id="BMYR01000001">
    <property type="protein sequence ID" value="GGW51243.1"/>
    <property type="molecule type" value="Genomic_DNA"/>
</dbReference>
<dbReference type="PANTHER" id="PTHR14226:SF57">
    <property type="entry name" value="BLR7027 PROTEIN"/>
    <property type="match status" value="1"/>
</dbReference>
<comment type="caution">
    <text evidence="6">The sequence shown here is derived from an EMBL/GenBank/DDBJ whole genome shotgun (WGS) entry which is preliminary data.</text>
</comment>
<protein>
    <submittedName>
        <fullName evidence="6">Patatin</fullName>
    </submittedName>
</protein>
<evidence type="ECO:0000256" key="3">
    <source>
        <dbReference type="ARBA" id="ARBA00023098"/>
    </source>
</evidence>
<evidence type="ECO:0000313" key="7">
    <source>
        <dbReference type="Proteomes" id="UP000634667"/>
    </source>
</evidence>
<evidence type="ECO:0000313" key="6">
    <source>
        <dbReference type="EMBL" id="GGW51243.1"/>
    </source>
</evidence>
<proteinExistence type="predicted"/>
<organism evidence="6 7">
    <name type="scientific">Alishewanella tabrizica</name>
    <dbReference type="NCBI Taxonomy" id="671278"/>
    <lineage>
        <taxon>Bacteria</taxon>
        <taxon>Pseudomonadati</taxon>
        <taxon>Pseudomonadota</taxon>
        <taxon>Gammaproteobacteria</taxon>
        <taxon>Alteromonadales</taxon>
        <taxon>Alteromonadaceae</taxon>
        <taxon>Alishewanella</taxon>
    </lineage>
</organism>
<evidence type="ECO:0000256" key="2">
    <source>
        <dbReference type="ARBA" id="ARBA00022963"/>
    </source>
</evidence>
<keyword evidence="3 4" id="KW-0443">Lipid metabolism</keyword>
<accession>A0ABQ2WGM0</accession>
<feature type="active site" description="Proton acceptor" evidence="4">
    <location>
        <position position="213"/>
    </location>
</feature>
<keyword evidence="2 4" id="KW-0442">Lipid degradation</keyword>
<dbReference type="InterPro" id="IPR016035">
    <property type="entry name" value="Acyl_Trfase/lysoPLipase"/>
</dbReference>
<dbReference type="InterPro" id="IPR002641">
    <property type="entry name" value="PNPLA_dom"/>
</dbReference>